<accession>A0A0K9Q064</accession>
<comment type="similarity">
    <text evidence="2">Belongs to the NET family.</text>
</comment>
<proteinExistence type="inferred from homology"/>
<reference evidence="7" key="1">
    <citation type="journal article" date="2016" name="Nature">
        <title>The genome of the seagrass Zostera marina reveals angiosperm adaptation to the sea.</title>
        <authorList>
            <person name="Olsen J.L."/>
            <person name="Rouze P."/>
            <person name="Verhelst B."/>
            <person name="Lin Y.-C."/>
            <person name="Bayer T."/>
            <person name="Collen J."/>
            <person name="Dattolo E."/>
            <person name="De Paoli E."/>
            <person name="Dittami S."/>
            <person name="Maumus F."/>
            <person name="Michel G."/>
            <person name="Kersting A."/>
            <person name="Lauritano C."/>
            <person name="Lohaus R."/>
            <person name="Toepel M."/>
            <person name="Tonon T."/>
            <person name="Vanneste K."/>
            <person name="Amirebrahimi M."/>
            <person name="Brakel J."/>
            <person name="Bostroem C."/>
            <person name="Chovatia M."/>
            <person name="Grimwood J."/>
            <person name="Jenkins J.W."/>
            <person name="Jueterbock A."/>
            <person name="Mraz A."/>
            <person name="Stam W.T."/>
            <person name="Tice H."/>
            <person name="Bornberg-Bauer E."/>
            <person name="Green P.J."/>
            <person name="Pearson G.A."/>
            <person name="Procaccini G."/>
            <person name="Duarte C.M."/>
            <person name="Schmutz J."/>
            <person name="Reusch T.B.H."/>
            <person name="Van de Peer Y."/>
        </authorList>
    </citation>
    <scope>NUCLEOTIDE SEQUENCE [LARGE SCALE GENOMIC DNA]</scope>
    <source>
        <strain evidence="7">cv. Finnish</strain>
    </source>
</reference>
<evidence type="ECO:0000256" key="1">
    <source>
        <dbReference type="ARBA" id="ARBA00023054"/>
    </source>
</evidence>
<feature type="coiled-coil region" evidence="3">
    <location>
        <begin position="930"/>
        <end position="964"/>
    </location>
</feature>
<feature type="coiled-coil region" evidence="3">
    <location>
        <begin position="645"/>
        <end position="672"/>
    </location>
</feature>
<feature type="compositionally biased region" description="Polar residues" evidence="4">
    <location>
        <begin position="167"/>
        <end position="180"/>
    </location>
</feature>
<dbReference type="STRING" id="29655.A0A0K9Q064"/>
<dbReference type="GO" id="GO:0051015">
    <property type="term" value="F:actin filament binding"/>
    <property type="evidence" value="ECO:0000318"/>
    <property type="project" value="GO_Central"/>
</dbReference>
<feature type="coiled-coil region" evidence="3">
    <location>
        <begin position="1270"/>
        <end position="1304"/>
    </location>
</feature>
<dbReference type="InterPro" id="IPR011684">
    <property type="entry name" value="NAB"/>
</dbReference>
<keyword evidence="7" id="KW-1185">Reference proteome</keyword>
<evidence type="ECO:0000256" key="2">
    <source>
        <dbReference type="ARBA" id="ARBA00038006"/>
    </source>
</evidence>
<evidence type="ECO:0000313" key="7">
    <source>
        <dbReference type="Proteomes" id="UP000036987"/>
    </source>
</evidence>
<evidence type="ECO:0000313" key="6">
    <source>
        <dbReference type="EMBL" id="KMZ74661.1"/>
    </source>
</evidence>
<feature type="compositionally biased region" description="Low complexity" evidence="4">
    <location>
        <begin position="208"/>
        <end position="221"/>
    </location>
</feature>
<evidence type="ECO:0000256" key="3">
    <source>
        <dbReference type="SAM" id="Coils"/>
    </source>
</evidence>
<dbReference type="GO" id="GO:0005886">
    <property type="term" value="C:plasma membrane"/>
    <property type="evidence" value="ECO:0000318"/>
    <property type="project" value="GO_Central"/>
</dbReference>
<feature type="coiled-coil region" evidence="3">
    <location>
        <begin position="312"/>
        <end position="339"/>
    </location>
</feature>
<feature type="region of interest" description="Disordered" evidence="4">
    <location>
        <begin position="129"/>
        <end position="221"/>
    </location>
</feature>
<evidence type="ECO:0000256" key="4">
    <source>
        <dbReference type="SAM" id="MobiDB-lite"/>
    </source>
</evidence>
<dbReference type="Gene3D" id="1.20.5.4090">
    <property type="match status" value="1"/>
</dbReference>
<dbReference type="Pfam" id="PF07765">
    <property type="entry name" value="KIP1"/>
    <property type="match status" value="1"/>
</dbReference>
<feature type="coiled-coil region" evidence="3">
    <location>
        <begin position="368"/>
        <end position="409"/>
    </location>
</feature>
<feature type="coiled-coil region" evidence="3">
    <location>
        <begin position="448"/>
        <end position="605"/>
    </location>
</feature>
<sequence>MAPKLSKAESKRLYSWWWDSHIPKNSKWIQENLSDMDVKVKSMLKLIEEDADSFAKRADMYYKKRPELIKLVEDFYRAYRSLAESYDKANGTLREAQISMFEAFPDQIPSELRKKLSLCLETDQQFTDDEYSSVGSHSNVSTPVQTDNEEDENKTGGIRKLMDFYSTGGSSAVKRSSSELSENKVSRKTTTDRVSSTAGRLYEEKPITSSISTGSTSQTWGGDILKLTSENRNLRKQIQSESNHRSKFESEIQSLQASHAKLEEQRDDALHQLRNSLTKITMLESEIEIFKTQNSQISKEISRLESGENRRRQIEAAKLKEMEEEVVSAKEALKDEHMRCVHAQAALESLENLNSRSVEAMRASMIEIKEGVQKLKEVEKKNQDLEQQLEEALSKIQTLNEENSLSSEAIRSMDGSICMMKEEMKRVEDEFEMDLTTKNSLNVQLLCLSEEISDLQRIKNTVGRVEEENALHVKKLEDERDEISEKKVAIEVSLMKSNTELENLRSKIIEVEESHEILLQQNAQIESEKEKLVSLVDTFTNNMEELNERNGILEISLSDSIAEVEDLQENLKSLEDTCQSLEDDKSKLQNENKSLISQVEKMGDNLDDLGYKFAELQVMHFDLLKEKESKDEQLTNVQNLLQFQKQHYESMLNSSNHQLTRLEDEISRLHEQGDYREDQTDERQVKIIAAEIQVFIIQRYMKDLKANESKLSKKWKIMEQYIQRQQGEDQLLSNNIKQLKQMIGIIWKALNTTSSNNGNSINYRDFCEIKDGAEGLYFEHIMDKIKSMQDSIREFKDEKQSFSMEKSVYVTLLQQLGYQIADLRLEKNDLYEDCQKKNDEIVGLQVERNKLHEVMSKQENEGLTRRFSNLRNDIHLLEEEYNVIFQRASVLSTGDQSKMVNEEINSQIHQLDNLIENRIVQNKTAKLLESEGIRSELDEIKNTIDKLEKKLEIFMEQMVDRENNKTVPDISTDDHIEDLKNIDTESNEKEIRVSEEDFTVLWCDLHIANVHAVLFEERVVELMKLCESLETKYTDQMKKFKVADEQNNKTKDELNEYMSILPSLGESIKSLETLILPLLKSEQKKTQENEGASGGILGLHTLLLKVDALRDVLIEFRVENKKDYSCSSNTIDGPIHVVDKISSPSKMKKKEKDLNQEWNKKVIRTLSHDTNRLSKLEENVEELKNKMQTSKVTNELLESFEFDVVKKQLGNAQETILQLVDTNRKLIEKVHEDCSTSAAGTINVVQAEISEEEEDTSLNQKMKKKRMYSIKRGSAKIDRLELELNKLQDVLGKLENDYENRQDKMGEKKYRVLLRDYFYGKSEERKRRKKNGGHFCGCIG</sequence>
<comment type="caution">
    <text evidence="6">The sequence shown here is derived from an EMBL/GenBank/DDBJ whole genome shotgun (WGS) entry which is preliminary data.</text>
</comment>
<feature type="compositionally biased region" description="Basic and acidic residues" evidence="4">
    <location>
        <begin position="181"/>
        <end position="191"/>
    </location>
</feature>
<organism evidence="6 7">
    <name type="scientific">Zostera marina</name>
    <name type="common">Eelgrass</name>
    <dbReference type="NCBI Taxonomy" id="29655"/>
    <lineage>
        <taxon>Eukaryota</taxon>
        <taxon>Viridiplantae</taxon>
        <taxon>Streptophyta</taxon>
        <taxon>Embryophyta</taxon>
        <taxon>Tracheophyta</taxon>
        <taxon>Spermatophyta</taxon>
        <taxon>Magnoliopsida</taxon>
        <taxon>Liliopsida</taxon>
        <taxon>Zosteraceae</taxon>
        <taxon>Zostera</taxon>
    </lineage>
</organism>
<feature type="compositionally biased region" description="Polar residues" evidence="4">
    <location>
        <begin position="133"/>
        <end position="146"/>
    </location>
</feature>
<dbReference type="OMA" id="AKHTEDI"/>
<protein>
    <recommendedName>
        <fullName evidence="5">NAB domain-containing protein</fullName>
    </recommendedName>
</protein>
<feature type="coiled-coil region" evidence="3">
    <location>
        <begin position="785"/>
        <end position="880"/>
    </location>
</feature>
<dbReference type="EMBL" id="LFYR01000252">
    <property type="protein sequence ID" value="KMZ74661.1"/>
    <property type="molecule type" value="Genomic_DNA"/>
</dbReference>
<gene>
    <name evidence="6" type="ORF">ZOSMA_123G00090</name>
</gene>
<feature type="coiled-coil region" evidence="3">
    <location>
        <begin position="1166"/>
        <end position="1193"/>
    </location>
</feature>
<dbReference type="PANTHER" id="PTHR32258:SF6">
    <property type="entry name" value="PROTEIN NETWORKED 1A"/>
    <property type="match status" value="1"/>
</dbReference>
<feature type="region of interest" description="Disordered" evidence="4">
    <location>
        <begin position="238"/>
        <end position="260"/>
    </location>
</feature>
<dbReference type="InterPro" id="IPR051861">
    <property type="entry name" value="NET_actin-binding_domain"/>
</dbReference>
<dbReference type="OrthoDB" id="10255522at2759"/>
<dbReference type="PROSITE" id="PS51774">
    <property type="entry name" value="NAB"/>
    <property type="match status" value="1"/>
</dbReference>
<dbReference type="Proteomes" id="UP000036987">
    <property type="component" value="Unassembled WGS sequence"/>
</dbReference>
<evidence type="ECO:0000259" key="5">
    <source>
        <dbReference type="PROSITE" id="PS51774"/>
    </source>
</evidence>
<name>A0A0K9Q064_ZOSMR</name>
<dbReference type="PANTHER" id="PTHR32258">
    <property type="entry name" value="PROTEIN NETWORKED 4A"/>
    <property type="match status" value="1"/>
</dbReference>
<feature type="domain" description="NAB" evidence="5">
    <location>
        <begin position="14"/>
        <end position="93"/>
    </location>
</feature>
<keyword evidence="1 3" id="KW-0175">Coiled coil</keyword>